<evidence type="ECO:0000313" key="12">
    <source>
        <dbReference type="EMBL" id="CAE0457735.1"/>
    </source>
</evidence>
<dbReference type="SMART" id="SM00960">
    <property type="entry name" value="Robl_LC7"/>
    <property type="match status" value="1"/>
</dbReference>
<dbReference type="AlphaFoldDB" id="A0A7S3V519"/>
<comment type="function">
    <text evidence="9">Acts as one of several non-catalytic accessory components of the cytoplasmic dynein 1 complex that are thought to be involved in linking dynein to cargos and to adapter proteins that regulate dynein function. Cytoplasmic dynein 1 acts as a motor for the intracellular retrograde motility of vesicles and organelles along microtubules.</text>
</comment>
<evidence type="ECO:0000256" key="4">
    <source>
        <dbReference type="ARBA" id="ARBA00022490"/>
    </source>
</evidence>
<organism evidence="12">
    <name type="scientific">Chaetoceros debilis</name>
    <dbReference type="NCBI Taxonomy" id="122233"/>
    <lineage>
        <taxon>Eukaryota</taxon>
        <taxon>Sar</taxon>
        <taxon>Stramenopiles</taxon>
        <taxon>Ochrophyta</taxon>
        <taxon>Bacillariophyta</taxon>
        <taxon>Coscinodiscophyceae</taxon>
        <taxon>Chaetocerotophycidae</taxon>
        <taxon>Chaetocerotales</taxon>
        <taxon>Chaetocerotaceae</taxon>
        <taxon>Chaetoceros</taxon>
    </lineage>
</organism>
<evidence type="ECO:0000259" key="11">
    <source>
        <dbReference type="SMART" id="SM00960"/>
    </source>
</evidence>
<evidence type="ECO:0000256" key="5">
    <source>
        <dbReference type="ARBA" id="ARBA00022701"/>
    </source>
</evidence>
<keyword evidence="6 10" id="KW-0243">Dynein</keyword>
<dbReference type="GO" id="GO:0005874">
    <property type="term" value="C:microtubule"/>
    <property type="evidence" value="ECO:0007669"/>
    <property type="project" value="UniProtKB-UniRule"/>
</dbReference>
<dbReference type="InterPro" id="IPR004942">
    <property type="entry name" value="Roadblock/LAMTOR2_dom"/>
</dbReference>
<evidence type="ECO:0000256" key="9">
    <source>
        <dbReference type="ARBA" id="ARBA00025362"/>
    </source>
</evidence>
<protein>
    <recommendedName>
        <fullName evidence="10">Dynein light chain roadblock</fullName>
    </recommendedName>
</protein>
<dbReference type="FunFam" id="3.30.450.30:FF:000009">
    <property type="entry name" value="Dynein light chain roadblock"/>
    <property type="match status" value="1"/>
</dbReference>
<evidence type="ECO:0000256" key="7">
    <source>
        <dbReference type="ARBA" id="ARBA00023175"/>
    </source>
</evidence>
<dbReference type="GO" id="GO:0005868">
    <property type="term" value="C:cytoplasmic dynein complex"/>
    <property type="evidence" value="ECO:0007669"/>
    <property type="project" value="UniProtKB-UniRule"/>
</dbReference>
<sequence length="115" mass="12349">MMASTSTTAATATAASISNDVEETLARIRSHKGVEGVLILTKEGAIVHTSLTEKQSKAHAALVSQLTSKASILVESLDPDDELSFLRIRSQKKEIMVAPDKDFLMLVIQNPDAVD</sequence>
<reference evidence="12" key="1">
    <citation type="submission" date="2021-01" db="EMBL/GenBank/DDBJ databases">
        <authorList>
            <person name="Corre E."/>
            <person name="Pelletier E."/>
            <person name="Niang G."/>
            <person name="Scheremetjew M."/>
            <person name="Finn R."/>
            <person name="Kale V."/>
            <person name="Holt S."/>
            <person name="Cochrane G."/>
            <person name="Meng A."/>
            <person name="Brown T."/>
            <person name="Cohen L."/>
        </authorList>
    </citation>
    <scope>NUCLEOTIDE SEQUENCE</scope>
    <source>
        <strain evidence="12">MM31A-1</strain>
    </source>
</reference>
<accession>A0A7S3V519</accession>
<comment type="subcellular location">
    <subcellularLocation>
        <location evidence="1 10">Cytoplasm</location>
        <location evidence="1 10">Cytoskeleton</location>
    </subcellularLocation>
</comment>
<dbReference type="GO" id="GO:0045505">
    <property type="term" value="F:dynein intermediate chain binding"/>
    <property type="evidence" value="ECO:0007669"/>
    <property type="project" value="UniProtKB-UniRule"/>
</dbReference>
<evidence type="ECO:0000256" key="2">
    <source>
        <dbReference type="ARBA" id="ARBA00007191"/>
    </source>
</evidence>
<dbReference type="EMBL" id="HBIO01003742">
    <property type="protein sequence ID" value="CAE0457735.1"/>
    <property type="molecule type" value="Transcribed_RNA"/>
</dbReference>
<evidence type="ECO:0000256" key="1">
    <source>
        <dbReference type="ARBA" id="ARBA00004245"/>
    </source>
</evidence>
<evidence type="ECO:0000256" key="6">
    <source>
        <dbReference type="ARBA" id="ARBA00023017"/>
    </source>
</evidence>
<evidence type="ECO:0000256" key="10">
    <source>
        <dbReference type="PIRNR" id="PIRNR009998"/>
    </source>
</evidence>
<dbReference type="Gene3D" id="3.30.450.30">
    <property type="entry name" value="Dynein light chain 2a, cytoplasmic"/>
    <property type="match status" value="1"/>
</dbReference>
<dbReference type="PANTHER" id="PTHR10779">
    <property type="entry name" value="DYNEIN LIGHT CHAIN ROADBLOCK"/>
    <property type="match status" value="1"/>
</dbReference>
<dbReference type="Pfam" id="PF03259">
    <property type="entry name" value="Robl_LC7"/>
    <property type="match status" value="1"/>
</dbReference>
<keyword evidence="7 10" id="KW-0505">Motor protein</keyword>
<feature type="domain" description="Roadblock/LAMTOR2" evidence="11">
    <location>
        <begin position="21"/>
        <end position="109"/>
    </location>
</feature>
<dbReference type="PIRSF" id="PIRSF009998">
    <property type="entry name" value="DLC7"/>
    <property type="match status" value="1"/>
</dbReference>
<proteinExistence type="inferred from homology"/>
<keyword evidence="4 10" id="KW-0963">Cytoplasm</keyword>
<keyword evidence="8 10" id="KW-0206">Cytoskeleton</keyword>
<dbReference type="GO" id="GO:0005737">
    <property type="term" value="C:cytoplasm"/>
    <property type="evidence" value="ECO:0007669"/>
    <property type="project" value="UniProtKB-UniRule"/>
</dbReference>
<keyword evidence="5 10" id="KW-0493">Microtubule</keyword>
<dbReference type="SUPFAM" id="SSF103196">
    <property type="entry name" value="Roadblock/LC7 domain"/>
    <property type="match status" value="1"/>
</dbReference>
<name>A0A7S3V519_9STRA</name>
<evidence type="ECO:0000256" key="3">
    <source>
        <dbReference type="ARBA" id="ARBA00022448"/>
    </source>
</evidence>
<keyword evidence="3 10" id="KW-0813">Transport</keyword>
<comment type="similarity">
    <text evidence="2 10">Belongs to the GAMAD family.</text>
</comment>
<dbReference type="InterPro" id="IPR016561">
    <property type="entry name" value="DYNLRB1/2"/>
</dbReference>
<evidence type="ECO:0000256" key="8">
    <source>
        <dbReference type="ARBA" id="ARBA00023212"/>
    </source>
</evidence>
<dbReference type="GO" id="GO:0007018">
    <property type="term" value="P:microtubule-based movement"/>
    <property type="evidence" value="ECO:0007669"/>
    <property type="project" value="UniProtKB-UniRule"/>
</dbReference>
<gene>
    <name evidence="12" type="ORF">CDEB00056_LOCUS2576</name>
</gene>